<gene>
    <name evidence="2" type="ORF">E2C01_056319</name>
</gene>
<dbReference type="AlphaFoldDB" id="A0A5B7GXC7"/>
<comment type="caution">
    <text evidence="2">The sequence shown here is derived from an EMBL/GenBank/DDBJ whole genome shotgun (WGS) entry which is preliminary data.</text>
</comment>
<protein>
    <submittedName>
        <fullName evidence="2">Uncharacterized protein</fullName>
    </submittedName>
</protein>
<reference evidence="2 3" key="1">
    <citation type="submission" date="2019-05" db="EMBL/GenBank/DDBJ databases">
        <title>Another draft genome of Portunus trituberculatus and its Hox gene families provides insights of decapod evolution.</title>
        <authorList>
            <person name="Jeong J.-H."/>
            <person name="Song I."/>
            <person name="Kim S."/>
            <person name="Choi T."/>
            <person name="Kim D."/>
            <person name="Ryu S."/>
            <person name="Kim W."/>
        </authorList>
    </citation>
    <scope>NUCLEOTIDE SEQUENCE [LARGE SCALE GENOMIC DNA]</scope>
    <source>
        <tissue evidence="2">Muscle</tissue>
    </source>
</reference>
<dbReference type="Proteomes" id="UP000324222">
    <property type="component" value="Unassembled WGS sequence"/>
</dbReference>
<dbReference type="EMBL" id="VSRR010019444">
    <property type="protein sequence ID" value="MPC62236.1"/>
    <property type="molecule type" value="Genomic_DNA"/>
</dbReference>
<keyword evidence="1" id="KW-0472">Membrane</keyword>
<accession>A0A5B7GXC7</accession>
<evidence type="ECO:0000313" key="3">
    <source>
        <dbReference type="Proteomes" id="UP000324222"/>
    </source>
</evidence>
<evidence type="ECO:0000313" key="2">
    <source>
        <dbReference type="EMBL" id="MPC62236.1"/>
    </source>
</evidence>
<keyword evidence="1" id="KW-0812">Transmembrane</keyword>
<name>A0A5B7GXC7_PORTR</name>
<keyword evidence="1" id="KW-1133">Transmembrane helix</keyword>
<feature type="transmembrane region" description="Helical" evidence="1">
    <location>
        <begin position="20"/>
        <end position="40"/>
    </location>
</feature>
<keyword evidence="3" id="KW-1185">Reference proteome</keyword>
<sequence>MKCGARDRCQGRLTPAHKTVTMAVVTATPLAAAAATTFMAGNKINGMLMQYSCETKCPRLGSLQEEDSPRLTLIVLDSEHSHRNQS</sequence>
<proteinExistence type="predicted"/>
<evidence type="ECO:0000256" key="1">
    <source>
        <dbReference type="SAM" id="Phobius"/>
    </source>
</evidence>
<organism evidence="2 3">
    <name type="scientific">Portunus trituberculatus</name>
    <name type="common">Swimming crab</name>
    <name type="synonym">Neptunus trituberculatus</name>
    <dbReference type="NCBI Taxonomy" id="210409"/>
    <lineage>
        <taxon>Eukaryota</taxon>
        <taxon>Metazoa</taxon>
        <taxon>Ecdysozoa</taxon>
        <taxon>Arthropoda</taxon>
        <taxon>Crustacea</taxon>
        <taxon>Multicrustacea</taxon>
        <taxon>Malacostraca</taxon>
        <taxon>Eumalacostraca</taxon>
        <taxon>Eucarida</taxon>
        <taxon>Decapoda</taxon>
        <taxon>Pleocyemata</taxon>
        <taxon>Brachyura</taxon>
        <taxon>Eubrachyura</taxon>
        <taxon>Portunoidea</taxon>
        <taxon>Portunidae</taxon>
        <taxon>Portuninae</taxon>
        <taxon>Portunus</taxon>
    </lineage>
</organism>